<comment type="caution">
    <text evidence="9">The sequence shown here is derived from an EMBL/GenBank/DDBJ whole genome shotgun (WGS) entry which is preliminary data.</text>
</comment>
<keyword evidence="7" id="KW-0325">Glycoprotein</keyword>
<dbReference type="GO" id="GO:0005886">
    <property type="term" value="C:plasma membrane"/>
    <property type="evidence" value="ECO:0007669"/>
    <property type="project" value="TreeGrafter"/>
</dbReference>
<comment type="similarity">
    <text evidence="8">Belongs to the dicarboxylate/amino acid:cation symporter (DAACS) (TC 2.A.23) family.</text>
</comment>
<keyword evidence="5 8" id="KW-1133">Transmembrane helix</keyword>
<feature type="transmembrane region" description="Helical" evidence="8">
    <location>
        <begin position="272"/>
        <end position="295"/>
    </location>
</feature>
<evidence type="ECO:0000256" key="7">
    <source>
        <dbReference type="ARBA" id="ARBA00023180"/>
    </source>
</evidence>
<evidence type="ECO:0000313" key="10">
    <source>
        <dbReference type="Proteomes" id="UP001186944"/>
    </source>
</evidence>
<dbReference type="GO" id="GO:0005313">
    <property type="term" value="F:L-glutamate transmembrane transporter activity"/>
    <property type="evidence" value="ECO:0007669"/>
    <property type="project" value="TreeGrafter"/>
</dbReference>
<evidence type="ECO:0000256" key="1">
    <source>
        <dbReference type="ARBA" id="ARBA00004141"/>
    </source>
</evidence>
<keyword evidence="3 8" id="KW-0812">Transmembrane</keyword>
<feature type="transmembrane region" description="Helical" evidence="8">
    <location>
        <begin position="307"/>
        <end position="334"/>
    </location>
</feature>
<proteinExistence type="inferred from homology"/>
<dbReference type="PRINTS" id="PR00173">
    <property type="entry name" value="EDTRNSPORT"/>
</dbReference>
<feature type="transmembrane region" description="Helical" evidence="8">
    <location>
        <begin position="107"/>
        <end position="129"/>
    </location>
</feature>
<comment type="subcellular location">
    <subcellularLocation>
        <location evidence="1 8">Membrane</location>
        <topology evidence="1 8">Multi-pass membrane protein</topology>
    </subcellularLocation>
</comment>
<keyword evidence="10" id="KW-1185">Reference proteome</keyword>
<evidence type="ECO:0000256" key="8">
    <source>
        <dbReference type="RuleBase" id="RU361216"/>
    </source>
</evidence>
<dbReference type="Pfam" id="PF00375">
    <property type="entry name" value="SDF"/>
    <property type="match status" value="1"/>
</dbReference>
<keyword evidence="6 8" id="KW-0472">Membrane</keyword>
<evidence type="ECO:0000256" key="2">
    <source>
        <dbReference type="ARBA" id="ARBA00022448"/>
    </source>
</evidence>
<dbReference type="Gene3D" id="1.10.3860.10">
    <property type="entry name" value="Sodium:dicarboxylate symporter"/>
    <property type="match status" value="1"/>
</dbReference>
<gene>
    <name evidence="9" type="ORF">FSP39_012210</name>
</gene>
<sequence length="522" mass="56720">MNEHSGMENWKEEKKQKSKCEKFISGLKNNILLILLVVSMLLGIALGAGLRYVEPKFDNRQIMYLRFPGDLLMNMLKMLILPLIVSSLISGLSSLDTRASGRMGLRAVIYYLTTTLVAVILGIILTISIQPGSRGGPPTASGTSKVVHPADTFLDLLRQAFPSNLVEACFQKPVTEQVLREQTTTLGPSTTELGTTDVITTVSSSFNDTNGTTSQPIDVPEKIYDPKVTTAAGMNVLGLVVFSIFFGVVIGRMGERGKPLVDFFNSLSEATMVLIHLVIWYSPIGILFLVAAKVVEMEDPEKTFEQLMYYFITVMTGLIIHGFITLPMLYLVIVRRNPYKYIYGVVQALVTALGTSSSSATLPVTMRCLEDNNGVDSRITKFVAPVGATINMDGTALYEAVAVLFIGQVRGFDLGIGEIITVSITATAAAIGAAGVPQAGLVTMVIVLTAVGFPTDDVTLVLAIDWLLDRFRTMVNVLGDAIGAGIVYHLSQKELDNMDRQDVELQKPKSGMDNEAFDGQRL</sequence>
<reference evidence="9" key="1">
    <citation type="submission" date="2019-08" db="EMBL/GenBank/DDBJ databases">
        <title>The improved chromosome-level genome for the pearl oyster Pinctada fucata martensii using PacBio sequencing and Hi-C.</title>
        <authorList>
            <person name="Zheng Z."/>
        </authorList>
    </citation>
    <scope>NUCLEOTIDE SEQUENCE</scope>
    <source>
        <strain evidence="9">ZZ-2019</strain>
        <tissue evidence="9">Adductor muscle</tissue>
    </source>
</reference>
<evidence type="ECO:0000313" key="9">
    <source>
        <dbReference type="EMBL" id="KAK3102562.1"/>
    </source>
</evidence>
<feature type="transmembrane region" description="Helical" evidence="8">
    <location>
        <begin position="72"/>
        <end position="95"/>
    </location>
</feature>
<dbReference type="InterPro" id="IPR036458">
    <property type="entry name" value="Na:dicarbo_symporter_sf"/>
</dbReference>
<dbReference type="Proteomes" id="UP001186944">
    <property type="component" value="Unassembled WGS sequence"/>
</dbReference>
<evidence type="ECO:0000256" key="4">
    <source>
        <dbReference type="ARBA" id="ARBA00022847"/>
    </source>
</evidence>
<keyword evidence="4 8" id="KW-0769">Symport</keyword>
<feature type="transmembrane region" description="Helical" evidence="8">
    <location>
        <begin position="382"/>
        <end position="407"/>
    </location>
</feature>
<dbReference type="InterPro" id="IPR001991">
    <property type="entry name" value="Na-dicarboxylate_symporter"/>
</dbReference>
<feature type="transmembrane region" description="Helical" evidence="8">
    <location>
        <begin position="31"/>
        <end position="52"/>
    </location>
</feature>
<dbReference type="PANTHER" id="PTHR11958">
    <property type="entry name" value="SODIUM/DICARBOXYLATE SYMPORTER-RELATED"/>
    <property type="match status" value="1"/>
</dbReference>
<evidence type="ECO:0000256" key="6">
    <source>
        <dbReference type="ARBA" id="ARBA00023136"/>
    </source>
</evidence>
<dbReference type="InterPro" id="IPR050746">
    <property type="entry name" value="DAACS"/>
</dbReference>
<dbReference type="GO" id="GO:0015501">
    <property type="term" value="F:glutamate:sodium symporter activity"/>
    <property type="evidence" value="ECO:0007669"/>
    <property type="project" value="TreeGrafter"/>
</dbReference>
<keyword evidence="2 8" id="KW-0813">Transport</keyword>
<dbReference type="AlphaFoldDB" id="A0AA88YC59"/>
<dbReference type="SUPFAM" id="SSF118215">
    <property type="entry name" value="Proton glutamate symport protein"/>
    <property type="match status" value="1"/>
</dbReference>
<feature type="transmembrane region" description="Helical" evidence="8">
    <location>
        <begin position="341"/>
        <end position="362"/>
    </location>
</feature>
<evidence type="ECO:0000256" key="5">
    <source>
        <dbReference type="ARBA" id="ARBA00022989"/>
    </source>
</evidence>
<accession>A0AA88YC59</accession>
<dbReference type="PANTHER" id="PTHR11958:SF63">
    <property type="entry name" value="AMINO ACID TRANSPORTER"/>
    <property type="match status" value="1"/>
</dbReference>
<protein>
    <recommendedName>
        <fullName evidence="8">Amino acid transporter</fullName>
    </recommendedName>
</protein>
<organism evidence="9 10">
    <name type="scientific">Pinctada imbricata</name>
    <name type="common">Atlantic pearl-oyster</name>
    <name type="synonym">Pinctada martensii</name>
    <dbReference type="NCBI Taxonomy" id="66713"/>
    <lineage>
        <taxon>Eukaryota</taxon>
        <taxon>Metazoa</taxon>
        <taxon>Spiralia</taxon>
        <taxon>Lophotrochozoa</taxon>
        <taxon>Mollusca</taxon>
        <taxon>Bivalvia</taxon>
        <taxon>Autobranchia</taxon>
        <taxon>Pteriomorphia</taxon>
        <taxon>Pterioida</taxon>
        <taxon>Pterioidea</taxon>
        <taxon>Pteriidae</taxon>
        <taxon>Pinctada</taxon>
    </lineage>
</organism>
<name>A0AA88YC59_PINIB</name>
<dbReference type="InterPro" id="IPR018107">
    <property type="entry name" value="Na-dicarboxylate_symporter_CS"/>
</dbReference>
<feature type="transmembrane region" description="Helical" evidence="8">
    <location>
        <begin position="419"/>
        <end position="451"/>
    </location>
</feature>
<dbReference type="EMBL" id="VSWD01000005">
    <property type="protein sequence ID" value="KAK3102562.1"/>
    <property type="molecule type" value="Genomic_DNA"/>
</dbReference>
<dbReference type="GO" id="GO:0015175">
    <property type="term" value="F:neutral L-amino acid transmembrane transporter activity"/>
    <property type="evidence" value="ECO:0007669"/>
    <property type="project" value="TreeGrafter"/>
</dbReference>
<evidence type="ECO:0000256" key="3">
    <source>
        <dbReference type="ARBA" id="ARBA00022692"/>
    </source>
</evidence>
<dbReference type="PROSITE" id="PS00713">
    <property type="entry name" value="NA_DICARBOXYL_SYMP_1"/>
    <property type="match status" value="1"/>
</dbReference>
<feature type="transmembrane region" description="Helical" evidence="8">
    <location>
        <begin position="232"/>
        <end position="251"/>
    </location>
</feature>